<dbReference type="AlphaFoldDB" id="A0A7H9EJ08"/>
<organism evidence="2 3">
    <name type="scientific">Ligilactobacillus saerimneri</name>
    <dbReference type="NCBI Taxonomy" id="228229"/>
    <lineage>
        <taxon>Bacteria</taxon>
        <taxon>Bacillati</taxon>
        <taxon>Bacillota</taxon>
        <taxon>Bacilli</taxon>
        <taxon>Lactobacillales</taxon>
        <taxon>Lactobacillaceae</taxon>
        <taxon>Ligilactobacillus</taxon>
    </lineage>
</organism>
<name>A0A7H9EJ08_9LACO</name>
<evidence type="ECO:0000313" key="2">
    <source>
        <dbReference type="EMBL" id="QLL77611.1"/>
    </source>
</evidence>
<keyword evidence="1" id="KW-0812">Transmembrane</keyword>
<gene>
    <name evidence="2" type="ORF">GTO87_02755</name>
</gene>
<dbReference type="RefSeq" id="WP_180849429.1">
    <property type="nucleotide sequence ID" value="NZ_CP047418.1"/>
</dbReference>
<proteinExistence type="predicted"/>
<reference evidence="2 3" key="1">
    <citation type="submission" date="2020-01" db="EMBL/GenBank/DDBJ databases">
        <title>Complete and circular genome sequences of six lactobacillus isolates from horses.</title>
        <authorList>
            <person name="Hassan H.M."/>
        </authorList>
    </citation>
    <scope>NUCLEOTIDE SEQUENCE [LARGE SCALE GENOMIC DNA]</scope>
    <source>
        <strain evidence="2 3">1A</strain>
    </source>
</reference>
<keyword evidence="1" id="KW-0472">Membrane</keyword>
<dbReference type="EMBL" id="CP047418">
    <property type="protein sequence ID" value="QLL77611.1"/>
    <property type="molecule type" value="Genomic_DNA"/>
</dbReference>
<protein>
    <submittedName>
        <fullName evidence="2">Uncharacterized protein</fullName>
    </submittedName>
</protein>
<keyword evidence="1" id="KW-1133">Transmembrane helix</keyword>
<dbReference type="Proteomes" id="UP000510886">
    <property type="component" value="Chromosome"/>
</dbReference>
<sequence length="50" mass="5582">MTGRRASEYVMAMLIGMLIKADSNMAAIVTLLAMAMDAWWVLITHPELQD</sequence>
<evidence type="ECO:0000256" key="1">
    <source>
        <dbReference type="SAM" id="Phobius"/>
    </source>
</evidence>
<dbReference type="KEGG" id="lsw:GTO87_02755"/>
<feature type="transmembrane region" description="Helical" evidence="1">
    <location>
        <begin position="21"/>
        <end position="42"/>
    </location>
</feature>
<accession>A0A7H9EJ08</accession>
<evidence type="ECO:0000313" key="3">
    <source>
        <dbReference type="Proteomes" id="UP000510886"/>
    </source>
</evidence>